<gene>
    <name evidence="1" type="ORF">DAMNIGENAA_04770</name>
</gene>
<protein>
    <recommendedName>
        <fullName evidence="3">DAC domain-containing protein</fullName>
    </recommendedName>
</protein>
<dbReference type="EMBL" id="BSDR01000001">
    <property type="protein sequence ID" value="GLI33044.1"/>
    <property type="molecule type" value="Genomic_DNA"/>
</dbReference>
<keyword evidence="2" id="KW-1185">Reference proteome</keyword>
<dbReference type="Proteomes" id="UP001144372">
    <property type="component" value="Unassembled WGS sequence"/>
</dbReference>
<dbReference type="Gene3D" id="3.40.1700.10">
    <property type="entry name" value="DNA integrity scanning protein, DisA, N-terminal domain"/>
    <property type="match status" value="1"/>
</dbReference>
<organism evidence="1 2">
    <name type="scientific">Desulforhabdus amnigena</name>
    <dbReference type="NCBI Taxonomy" id="40218"/>
    <lineage>
        <taxon>Bacteria</taxon>
        <taxon>Pseudomonadati</taxon>
        <taxon>Thermodesulfobacteriota</taxon>
        <taxon>Syntrophobacteria</taxon>
        <taxon>Syntrophobacterales</taxon>
        <taxon>Syntrophobacteraceae</taxon>
        <taxon>Desulforhabdus</taxon>
    </lineage>
</organism>
<evidence type="ECO:0008006" key="3">
    <source>
        <dbReference type="Google" id="ProtNLM"/>
    </source>
</evidence>
<name>A0A9W6CV27_9BACT</name>
<evidence type="ECO:0000313" key="2">
    <source>
        <dbReference type="Proteomes" id="UP001144372"/>
    </source>
</evidence>
<comment type="caution">
    <text evidence="1">The sequence shown here is derived from an EMBL/GenBank/DDBJ whole genome shotgun (WGS) entry which is preliminary data.</text>
</comment>
<dbReference type="SUPFAM" id="SSF143597">
    <property type="entry name" value="YojJ-like"/>
    <property type="match status" value="1"/>
</dbReference>
<reference evidence="1" key="1">
    <citation type="submission" date="2022-12" db="EMBL/GenBank/DDBJ databases">
        <title>Reference genome sequencing for broad-spectrum identification of bacterial and archaeal isolates by mass spectrometry.</title>
        <authorList>
            <person name="Sekiguchi Y."/>
            <person name="Tourlousse D.M."/>
        </authorList>
    </citation>
    <scope>NUCLEOTIDE SEQUENCE</scope>
    <source>
        <strain evidence="1">ASRB1</strain>
    </source>
</reference>
<accession>A0A9W6CV27</accession>
<proteinExistence type="predicted"/>
<evidence type="ECO:0000313" key="1">
    <source>
        <dbReference type="EMBL" id="GLI33044.1"/>
    </source>
</evidence>
<dbReference type="InterPro" id="IPR036888">
    <property type="entry name" value="DNA_integrity_DisA_N_sf"/>
</dbReference>
<dbReference type="AlphaFoldDB" id="A0A9W6CV27"/>
<sequence length="179" mass="20024">MSENLYVKLKYRFVEEEPCKRFRTLIVKIANALAEFYGSLEAPKRTVGWTEYLASKNQTLSKLDESLFEWAHLVAGMTQVDGAVVITQRLELVGFGAQISGKLERVDAVAHALDPEGWEILQEQTDCVGSRHHSAYSLCNALHNVVVVVVSQDGTAQLVRWNDGMVTVWEQLSSSLIEV</sequence>